<evidence type="ECO:0000313" key="2">
    <source>
        <dbReference type="Proteomes" id="UP000198406"/>
    </source>
</evidence>
<sequence>MDHYIIVKQMLLVQLKDTCLLELIEQTGLNQSPTQILASMKASNRRNIDSSSRGLSESLCDMELFLDDSSSVSSDISLARPGESEDVSYLRGYNHNLRDDMEVKRTHSLTIHIFSKNRRAGDTLWFRIWHNESDGFRDFEETEIFDFTQRVIERDPSHCFYVKSTGCGGYEYIEIYESDLIDRALSDILERAKDRDTIFLPSIRKLTRERMREEKREKRRERMQIKKAKGGFWAFRFLRGKQISAEKEKAH</sequence>
<proteinExistence type="predicted"/>
<keyword evidence="2" id="KW-1185">Reference proteome</keyword>
<dbReference type="InParanoid" id="A0A1Z5J6N5"/>
<dbReference type="AlphaFoldDB" id="A0A1Z5J6N5"/>
<evidence type="ECO:0000313" key="1">
    <source>
        <dbReference type="EMBL" id="GAX09665.1"/>
    </source>
</evidence>
<organism evidence="1 2">
    <name type="scientific">Fistulifera solaris</name>
    <name type="common">Oleaginous diatom</name>
    <dbReference type="NCBI Taxonomy" id="1519565"/>
    <lineage>
        <taxon>Eukaryota</taxon>
        <taxon>Sar</taxon>
        <taxon>Stramenopiles</taxon>
        <taxon>Ochrophyta</taxon>
        <taxon>Bacillariophyta</taxon>
        <taxon>Bacillariophyceae</taxon>
        <taxon>Bacillariophycidae</taxon>
        <taxon>Naviculales</taxon>
        <taxon>Naviculaceae</taxon>
        <taxon>Fistulifera</taxon>
    </lineage>
</organism>
<protein>
    <submittedName>
        <fullName evidence="1">Uncharacterized protein</fullName>
    </submittedName>
</protein>
<dbReference type="Proteomes" id="UP000198406">
    <property type="component" value="Unassembled WGS sequence"/>
</dbReference>
<gene>
    <name evidence="1" type="ORF">FisN_19Lh133</name>
</gene>
<dbReference type="EMBL" id="BDSP01000011">
    <property type="protein sequence ID" value="GAX09665.1"/>
    <property type="molecule type" value="Genomic_DNA"/>
</dbReference>
<name>A0A1Z5J6N5_FISSO</name>
<comment type="caution">
    <text evidence="1">The sequence shown here is derived from an EMBL/GenBank/DDBJ whole genome shotgun (WGS) entry which is preliminary data.</text>
</comment>
<accession>A0A1Z5J6N5</accession>
<reference evidence="1 2" key="1">
    <citation type="journal article" date="2015" name="Plant Cell">
        <title>Oil accumulation by the oleaginous diatom Fistulifera solaris as revealed by the genome and transcriptome.</title>
        <authorList>
            <person name="Tanaka T."/>
            <person name="Maeda Y."/>
            <person name="Veluchamy A."/>
            <person name="Tanaka M."/>
            <person name="Abida H."/>
            <person name="Marechal E."/>
            <person name="Bowler C."/>
            <person name="Muto M."/>
            <person name="Sunaga Y."/>
            <person name="Tanaka M."/>
            <person name="Yoshino T."/>
            <person name="Taniguchi T."/>
            <person name="Fukuda Y."/>
            <person name="Nemoto M."/>
            <person name="Matsumoto M."/>
            <person name="Wong P.S."/>
            <person name="Aburatani S."/>
            <person name="Fujibuchi W."/>
        </authorList>
    </citation>
    <scope>NUCLEOTIDE SEQUENCE [LARGE SCALE GENOMIC DNA]</scope>
    <source>
        <strain evidence="1 2">JPCC DA0580</strain>
    </source>
</reference>